<evidence type="ECO:0000313" key="1">
    <source>
        <dbReference type="EMBL" id="GMQ63370.1"/>
    </source>
</evidence>
<accession>A0ACB5UL76</accession>
<evidence type="ECO:0000313" key="2">
    <source>
        <dbReference type="Proteomes" id="UP001374599"/>
    </source>
</evidence>
<reference evidence="1" key="1">
    <citation type="submission" date="2023-09" db="EMBL/GenBank/DDBJ databases">
        <title>Vallitalea sediminicola and Vallitalea maricola sp. nov., anaerobic bacteria isolated from marine sediment.</title>
        <authorList>
            <person name="Hirano S."/>
            <person name="Maeda A."/>
            <person name="Terahara T."/>
            <person name="Mori K."/>
            <person name="Hamada M."/>
            <person name="Matsumoto R."/>
            <person name="Kobayashi T."/>
        </authorList>
    </citation>
    <scope>NUCLEOTIDE SEQUENCE</scope>
    <source>
        <strain evidence="1">AN17-2</strain>
    </source>
</reference>
<sequence length="810" mass="91323">MKTTTKIAVSNLKYNRTRSILISVAIVLTSCLLMIIGTSAFGLVKYNKVNAGEQNGYYEGTYIRVDIATVEKMKHHADFINIGISEDIATIKMNDISGSLTYMDNNVCDMINIVLEEGHLPIEENEIVGQKEFFESISGTSSIGNIVTIPYRVKGEGKIIEKDFIISGILPSNKTSNYNKRYQLLVSEDFYNSSISDENKSCNVIFNVLGVDEFNYEQMQDKIKSLAETLGIDKNNVIINKGYLMWITNPSSDIIFVSVLIGILVILFSALVIYNIFYVGIIDKVQEFGKIRAIGTTKKQLKQIILREGMILGLISIPIGIVLGYIIAHVGFEFMIFKLMDQVVTYDIEKISLLNIPVILLIILVSFITIYISLKKPMKIASNISPVEAIRYHDNTSGKIIKRKGYKTVNLCRLTMADITRNKKRTLATIMTMGLSCVLFVTVANIASSMSPEYAAKRQMEKGDYHIELNYDVDDTAYPEKNLNHLQQQNIMGNGLIEEIEAIDGISKIETRGTVLAKLISDNSSEDERLMGINVLSREDYEARVKECKKGVMDYDKAVSENGIAYTYDYFFEQYGYEIGDKLTFELYDGDRVIKFEAVLQASTNSTDTTFIMTEDTFKKLGFKENIISHIFIYCDKDKVKSVGNMIDNIASRSEYYSMKAYTELLNQSRFSIRLLVVPVYGLLIVLGIIGFMNMANTLITSIIARKREFGILQAIGLTNKQLGKMLQAEGLVFTIGTLIIALTVGNFFGYQLFLGAKRTGMIGISTYHFPFKELLIMTISLLLMQSLLSIYMSRYIQKDALIDRIRYNS</sequence>
<dbReference type="Proteomes" id="UP001374599">
    <property type="component" value="Unassembled WGS sequence"/>
</dbReference>
<dbReference type="EMBL" id="BTPU01000038">
    <property type="protein sequence ID" value="GMQ63370.1"/>
    <property type="molecule type" value="Genomic_DNA"/>
</dbReference>
<comment type="caution">
    <text evidence="1">The sequence shown here is derived from an EMBL/GenBank/DDBJ whole genome shotgun (WGS) entry which is preliminary data.</text>
</comment>
<name>A0ACB5UL76_9FIRM</name>
<proteinExistence type="predicted"/>
<protein>
    <submittedName>
        <fullName evidence="1">FtsX-like permease family protein</fullName>
    </submittedName>
</protein>
<organism evidence="1 2">
    <name type="scientific">Vallitalea maricola</name>
    <dbReference type="NCBI Taxonomy" id="3074433"/>
    <lineage>
        <taxon>Bacteria</taxon>
        <taxon>Bacillati</taxon>
        <taxon>Bacillota</taxon>
        <taxon>Clostridia</taxon>
        <taxon>Lachnospirales</taxon>
        <taxon>Vallitaleaceae</taxon>
        <taxon>Vallitalea</taxon>
    </lineage>
</organism>
<keyword evidence="2" id="KW-1185">Reference proteome</keyword>
<gene>
    <name evidence="1" type="ORF">AN2V17_26030</name>
</gene>